<sequence length="96" mass="10678">MSFDMEVLREALLRAQYSRRTIPQLSDFPTCVSEEEVQQIYLPFLADEESQVRKGLAVGSVEIIGYRRSEELTIAGDCIAAALPLASILSNAPYLL</sequence>
<protein>
    <submittedName>
        <fullName evidence="1">Uncharacterized protein</fullName>
    </submittedName>
</protein>
<reference evidence="1" key="1">
    <citation type="submission" date="2018-09" db="EMBL/GenBank/DDBJ databases">
        <title>whole genome sequence of T. equiperdum IVM-t1 strain.</title>
        <authorList>
            <person name="Suganuma K."/>
        </authorList>
    </citation>
    <scope>NUCLEOTIDE SEQUENCE [LARGE SCALE GENOMIC DNA]</scope>
    <source>
        <strain evidence="1">IVM-t1</strain>
    </source>
</reference>
<accession>A0A3L6L803</accession>
<organism evidence="1">
    <name type="scientific">Trypanosoma brucei equiperdum</name>
    <dbReference type="NCBI Taxonomy" id="630700"/>
    <lineage>
        <taxon>Eukaryota</taxon>
        <taxon>Discoba</taxon>
        <taxon>Euglenozoa</taxon>
        <taxon>Kinetoplastea</taxon>
        <taxon>Metakinetoplastina</taxon>
        <taxon>Trypanosomatida</taxon>
        <taxon>Trypanosomatidae</taxon>
        <taxon>Trypanosoma</taxon>
    </lineage>
</organism>
<evidence type="ECO:0000313" key="1">
    <source>
        <dbReference type="EMBL" id="RHW72206.1"/>
    </source>
</evidence>
<proteinExistence type="predicted"/>
<name>A0A3L6L803_9TRYP</name>
<dbReference type="Proteomes" id="UP000266743">
    <property type="component" value="Chromosome 6"/>
</dbReference>
<dbReference type="EMBL" id="QSBY01000006">
    <property type="protein sequence ID" value="RHW72206.1"/>
    <property type="molecule type" value="Genomic_DNA"/>
</dbReference>
<comment type="caution">
    <text evidence="1">The sequence shown here is derived from an EMBL/GenBank/DDBJ whole genome shotgun (WGS) entry which is preliminary data.</text>
</comment>
<gene>
    <name evidence="1" type="ORF">DPX39_060043400</name>
</gene>
<dbReference type="AlphaFoldDB" id="A0A3L6L803"/>